<dbReference type="EMBL" id="FRDM01000004">
    <property type="protein sequence ID" value="SHN62686.1"/>
    <property type="molecule type" value="Genomic_DNA"/>
</dbReference>
<reference evidence="2 3" key="1">
    <citation type="submission" date="2016-12" db="EMBL/GenBank/DDBJ databases">
        <authorList>
            <person name="Song W.-J."/>
            <person name="Kurnit D.M."/>
        </authorList>
    </citation>
    <scope>NUCLEOTIDE SEQUENCE [LARGE SCALE GENOMIC DNA]</scope>
    <source>
        <strain evidence="2 3">DSM 43162</strain>
    </source>
</reference>
<dbReference type="Proteomes" id="UP000184428">
    <property type="component" value="Unassembled WGS sequence"/>
</dbReference>
<sequence length="637" mass="68585">MPDPSPDLISLGDFADTYFPSGKTRTVDGYAVTCPACRTESSLQLRDLFGRLAVACLTVDCPGNFAEALGMPEARWTTLLDTVRTDTADAAATPSKGKGSKGGDGEGRLTADDVVTFIEANYRLGRSTDGLLFAVPTYAGSNRIAREVRSIRSDVLRRFREDRRARTGKGVVIGSEIMTAALGLVAALAEDAQEHPEPVALRAAQVGDDRIVLDLGDTTGRVVDVTPTGWTVVDPSESVPLFRRSAAVQPLPEPVRGGSLDTLRDLLGLDAEDRRWLLIRGWLVGSLFAEVPRPILWATGSQGSGKSVRTRMVLSVIEPTDSLGKEPGRNERDDSTAARGRFLVSYDNITNVSQATSDWLCRLVTGVTDDRRALYTDEDLRPVSYRRSGVATSITLPPGLGSDALERIALVPLDRVPDSERRGEAGLWSAYRAAHPEILGAVLDDVVRVLRHLEDVKREAHPRPRMADYADVLRALDRGLGLDEDAGHLAAYVGAVDESLADRALDDPFTAAVLALVDQRRGHWRGRPDALLPLLSTAEGTPFDLPKWWPNTPRALGIQLRRAEEALRHAGVAVSYGKSNGARWIDLRATAARNPTGSEEAGSVPWLTDPAAGSVTTLSDPLAGSVPTLTDPAPAPE</sequence>
<dbReference type="OrthoDB" id="4955412at2"/>
<name>A0A1M7SWC6_9ACTN</name>
<proteinExistence type="predicted"/>
<dbReference type="AlphaFoldDB" id="A0A1M7SWC6"/>
<dbReference type="RefSeq" id="WP_072914675.1">
    <property type="nucleotide sequence ID" value="NZ_FRDM01000004.1"/>
</dbReference>
<evidence type="ECO:0000313" key="2">
    <source>
        <dbReference type="EMBL" id="SHN62686.1"/>
    </source>
</evidence>
<gene>
    <name evidence="2" type="ORF">SAMN05660350_01083</name>
</gene>
<evidence type="ECO:0000256" key="1">
    <source>
        <dbReference type="SAM" id="MobiDB-lite"/>
    </source>
</evidence>
<evidence type="ECO:0000313" key="3">
    <source>
        <dbReference type="Proteomes" id="UP000184428"/>
    </source>
</evidence>
<organism evidence="2 3">
    <name type="scientific">Geodermatophilus obscurus</name>
    <dbReference type="NCBI Taxonomy" id="1861"/>
    <lineage>
        <taxon>Bacteria</taxon>
        <taxon>Bacillati</taxon>
        <taxon>Actinomycetota</taxon>
        <taxon>Actinomycetes</taxon>
        <taxon>Geodermatophilales</taxon>
        <taxon>Geodermatophilaceae</taxon>
        <taxon>Geodermatophilus</taxon>
    </lineage>
</organism>
<accession>A0A1M7SWC6</accession>
<protein>
    <recommendedName>
        <fullName evidence="4">ATP-binding protein</fullName>
    </recommendedName>
</protein>
<feature type="region of interest" description="Disordered" evidence="1">
    <location>
        <begin position="593"/>
        <end position="637"/>
    </location>
</feature>
<evidence type="ECO:0008006" key="4">
    <source>
        <dbReference type="Google" id="ProtNLM"/>
    </source>
</evidence>